<organism evidence="1 2">
    <name type="scientific">Phlebia brevispora</name>
    <dbReference type="NCBI Taxonomy" id="194682"/>
    <lineage>
        <taxon>Eukaryota</taxon>
        <taxon>Fungi</taxon>
        <taxon>Dikarya</taxon>
        <taxon>Basidiomycota</taxon>
        <taxon>Agaricomycotina</taxon>
        <taxon>Agaricomycetes</taxon>
        <taxon>Polyporales</taxon>
        <taxon>Meruliaceae</taxon>
        <taxon>Phlebia</taxon>
    </lineage>
</organism>
<dbReference type="EMBL" id="JANHOG010000162">
    <property type="protein sequence ID" value="KAJ3557378.1"/>
    <property type="molecule type" value="Genomic_DNA"/>
</dbReference>
<keyword evidence="2" id="KW-1185">Reference proteome</keyword>
<accession>A0ACC1TB94</accession>
<name>A0ACC1TB94_9APHY</name>
<comment type="caution">
    <text evidence="1">The sequence shown here is derived from an EMBL/GenBank/DDBJ whole genome shotgun (WGS) entry which is preliminary data.</text>
</comment>
<dbReference type="Proteomes" id="UP001148662">
    <property type="component" value="Unassembled WGS sequence"/>
</dbReference>
<proteinExistence type="predicted"/>
<reference evidence="1" key="1">
    <citation type="submission" date="2022-07" db="EMBL/GenBank/DDBJ databases">
        <title>Genome Sequence of Phlebia brevispora.</title>
        <authorList>
            <person name="Buettner E."/>
        </authorList>
    </citation>
    <scope>NUCLEOTIDE SEQUENCE</scope>
    <source>
        <strain evidence="1">MPL23</strain>
    </source>
</reference>
<sequence length="2344" mass="263194">MTAIAETLILSILVRTLILFPAPLTGGKAFYLNRVQFMGLIDLPDDILLHVAASLSIRDVLALKQTCRVLHAFGSTDYLWHRLVDSTDLLLDIPANTPREQLSAEDLQQIAIRAIRLQINWHRQSSRIKRTTSLATTGDALFEFMHLVPGGRWLLTVQGHSRQFEHRSYTKVCLWSLANIQHPHCVIQFELMGKHRDTSLTMRDGGSTATFVVALHDGPEDFIEIRTIAVDESVDVYDNMSPSPSVLVARRLNIPPVAGDAPSTLLLEAVSVGDGLVMATVAKISPGQEITSRIMIANTESGPVRWMQSQPLEPLALPQARLQDRRVIVLGRVNKDFVVRIYELPSSISRGRCGETQRISQYATASHDLDDMDVAWGPMLHELRFALGTGLVDSIYVPSQFTSSLAVFVVDDIEYRPVGRILRFSLDNKNWTSELAVQSARIVLPTDTSVRLVGVGVTGCRAVWMEHSLETTRSRLMKMEFGRNSQGEGDIYHGVLLPPDPPLPFSTDACHMLAFDEATGRLCLGLWDVITGNSRRNVTSSPWLLSTYLRVSEERKGVNATWQSANEGQVVAFGIAPWKNHVHATCKRPPQTRLRLMEHDLDQLAEAITIASNPAPGVLHNQALEYLQTVQQNAAATWRAALTLFAETDAAGSRKYSPQVRFFALRILEDFLENRSEPLDNESFQLLRQSFVSYIQSEYLYGSAEVNASFIRNKFSHTLTLLFLATYLEQWPSFFGDLFALIHPPQSTSQTTFNPHVSLLFFHLVLEISGEVADQMIKSARMYSAARQARDARVRDAVRERDAAAINEAVLTIVADGLERMTHLRKGDISPSAEKELNTAVEVVDWGTRTFTSYVGWIDINLTVTPTTVPLLFNLLSDPSLPIRLAACDALSRIIAKGLKEPLDKLQLIKVLSLGQVLDALETRTRAEHASRGSDIDEGEESYRESLGKLLNVLGVELCKLLEVCPIEARAEVTSLLHQVLPVMLRFMADEYDDTCETIFPLLRMVLGSYKKSSFNELDEDERSFLASLVNVILQKSKWDEEEIPDDMEDEDKGHFEQLRKDLRTFMDAVFQINSAMVTDAMSTLSLTTFSAYANRVPVKWTDAEVAIYMVYIYGEINRTGPKGRAAFCQGADVIAKEKRKETDYSDLPLTKHGELLYNLIQSGISAYPNNTVVMQYFETVGRYGDFFKVRKDCVVPALQAMVDERGLHSSSSRTRARIFYLFNKFIKETRSEIPLHIAGELLEGFRDLLTIQVELPQLESPDQDLLTEALKLPADFDKQVYLFETAGMLLSLHFRNPEQQRPLLLSIVKPMLDDLSTNLQAVKGPDDVLAIVKVHHIIIALGNIARGFPDFPSPVPQGYIFPPVDIFTEIAKAILVSLEALNSFRPIREATRNAFTRILAPTGPAVTYLIPPLMGSLLVNFDPTELIDFMNFLGQLVHRLQEDLFDVLDQLIGPLVAHTNGVLSQPVTGTDDQVTNMDTKRAYLTLLNSIMSSKLHGIFTSDRNQARLEGLLSSMQVIAEDFSDVTSEKAAFQFLGRCVTVWAQPAVPAMSNGTPNQSQGLPGFERFVYERLVPSAFSVLSSPQFNIKDGQASLVVHEIGNFLQLVSKVRGQEAFDFFANIFLPAQGWTPQAALEFATKLRDLDVMASETAQEGILSIATLANHIPNTELILKAWPLRIDGRYVGKAQKKHDRDSKSQSRESLLRGKPSFRIQHENLDKLAAQDLIPTFPSGASGDLMQRSQEAETFLKALRKVWDDHTSSLSKLRDVLKYMDRVYTKTAGVPEIWDAGLLLFVKHIIKPPIQDHLIRAVLLQLQAERDGYGINRSAVKGCVDILLDLKEKPDGPTIYKRDLEPAILRESERFYKEEGDKLLETCDAAEYLKRVESRFDSEESRTHHYLSSHTTTPLRRILEANLLTPHLSTVINMPNSGLDTMLDLNKLEDLSRLYRLFVTVPQGLPTLRRAMKDSIGRRGREINAASIGADGEQVEEEPDDAKGKGKGKARPAQTLQLALKWVEDVLELKDKIDAAFDSFINLNEKSPEFISLFIDENLKKGLKGKTDAEVDAVLDKTITVFRYLADKDVFERYYKSHLAKRLLLGRSVSDDAERGMLAKLKVECGFQFTQKLEGMFSDMRISVDTMEAYRDYLAKTTPPSTEISVIVMTSTFWPMSHVAVPCSLPEELIMATKSFERFYLSVHSGRRLTWQPSLGNADLRVTFKSRKHDLNVSTFALVILLLFENRDNMSYEEIKEATQIPDSELQRNLQSLACAKYKILKKHPHGRDVDPTDTFTFNADFSCPLQKIKISTVASRVESTDERKETRDRVDEERKHQTEACGTQLGLGRR</sequence>
<protein>
    <submittedName>
        <fullName evidence="1">Uncharacterized protein</fullName>
    </submittedName>
</protein>
<evidence type="ECO:0000313" key="2">
    <source>
        <dbReference type="Proteomes" id="UP001148662"/>
    </source>
</evidence>
<evidence type="ECO:0000313" key="1">
    <source>
        <dbReference type="EMBL" id="KAJ3557378.1"/>
    </source>
</evidence>
<gene>
    <name evidence="1" type="ORF">NM688_g1504</name>
</gene>